<dbReference type="InterPro" id="IPR007278">
    <property type="entry name" value="DUF397"/>
</dbReference>
<feature type="domain" description="DUF397" evidence="1">
    <location>
        <begin position="11"/>
        <end position="64"/>
    </location>
</feature>
<evidence type="ECO:0000313" key="2">
    <source>
        <dbReference type="EMBL" id="GAA2411803.1"/>
    </source>
</evidence>
<name>A0ABN3IRM0_9ACTN</name>
<sequence>MIANFDLSGVTWRKSTYSGPDNGDCVEVADGLPGAVPVRDSKNPGGPALVFPEHAWGAFVEGMKGRARS</sequence>
<dbReference type="Proteomes" id="UP001500058">
    <property type="component" value="Unassembled WGS sequence"/>
</dbReference>
<dbReference type="RefSeq" id="WP_344633015.1">
    <property type="nucleotide sequence ID" value="NZ_BAAATJ010000026.1"/>
</dbReference>
<comment type="caution">
    <text evidence="2">The sequence shown here is derived from an EMBL/GenBank/DDBJ whole genome shotgun (WGS) entry which is preliminary data.</text>
</comment>
<organism evidence="2 3">
    <name type="scientific">Streptomyces glaucosporus</name>
    <dbReference type="NCBI Taxonomy" id="284044"/>
    <lineage>
        <taxon>Bacteria</taxon>
        <taxon>Bacillati</taxon>
        <taxon>Actinomycetota</taxon>
        <taxon>Actinomycetes</taxon>
        <taxon>Kitasatosporales</taxon>
        <taxon>Streptomycetaceae</taxon>
        <taxon>Streptomyces</taxon>
    </lineage>
</organism>
<proteinExistence type="predicted"/>
<reference evidence="2 3" key="1">
    <citation type="journal article" date="2019" name="Int. J. Syst. Evol. Microbiol.">
        <title>The Global Catalogue of Microorganisms (GCM) 10K type strain sequencing project: providing services to taxonomists for standard genome sequencing and annotation.</title>
        <authorList>
            <consortium name="The Broad Institute Genomics Platform"/>
            <consortium name="The Broad Institute Genome Sequencing Center for Infectious Disease"/>
            <person name="Wu L."/>
            <person name="Ma J."/>
        </authorList>
    </citation>
    <scope>NUCLEOTIDE SEQUENCE [LARGE SCALE GENOMIC DNA]</scope>
    <source>
        <strain evidence="2 3">JCM 6921</strain>
    </source>
</reference>
<keyword evidence="3" id="KW-1185">Reference proteome</keyword>
<gene>
    <name evidence="2" type="ORF">GCM10010420_46050</name>
</gene>
<dbReference type="EMBL" id="BAAATJ010000026">
    <property type="protein sequence ID" value="GAA2411803.1"/>
    <property type="molecule type" value="Genomic_DNA"/>
</dbReference>
<accession>A0ABN3IRM0</accession>
<dbReference type="Pfam" id="PF04149">
    <property type="entry name" value="DUF397"/>
    <property type="match status" value="1"/>
</dbReference>
<evidence type="ECO:0000313" key="3">
    <source>
        <dbReference type="Proteomes" id="UP001500058"/>
    </source>
</evidence>
<protein>
    <submittedName>
        <fullName evidence="2">DUF397 domain-containing protein</fullName>
    </submittedName>
</protein>
<evidence type="ECO:0000259" key="1">
    <source>
        <dbReference type="Pfam" id="PF04149"/>
    </source>
</evidence>